<reference evidence="2 3" key="1">
    <citation type="journal article" date="2021" name="Front. Microbiol.">
        <title>Bacterial Transformation of Aromatic Monomers in Softwood Black Liquor.</title>
        <authorList>
            <person name="Navas L.E."/>
            <person name="Dexter G."/>
            <person name="Liu J."/>
            <person name="Levy-Booth D."/>
            <person name="Cho M."/>
            <person name="Jang S.K."/>
            <person name="Mansfield S.D."/>
            <person name="Renneckar S."/>
            <person name="Mohn W.W."/>
            <person name="Eltis L.D."/>
        </authorList>
    </citation>
    <scope>NUCLEOTIDE SEQUENCE [LARGE SCALE GENOMIC DNA]</scope>
    <source>
        <strain evidence="2 3">GD02</strain>
    </source>
</reference>
<dbReference type="Proteomes" id="UP001162740">
    <property type="component" value="Plasmid pGD02.2.2"/>
</dbReference>
<geneLocation type="plasmid" evidence="2 3">
    <name>pGD02.2.2</name>
</geneLocation>
<gene>
    <name evidence="2" type="ORF">KUM34_029535</name>
</gene>
<evidence type="ECO:0000313" key="2">
    <source>
        <dbReference type="EMBL" id="UZF48514.1"/>
    </source>
</evidence>
<sequence length="86" mass="9075">MRQRPVMVAIACSVVAAALIIVATAGAVVSYLRDELGVGCWTTSEGPRMCSDGSAYALPVLSVFVLAACLLAALSGTVAWYRNRRR</sequence>
<evidence type="ECO:0000256" key="1">
    <source>
        <dbReference type="SAM" id="Phobius"/>
    </source>
</evidence>
<organism evidence="2 3">
    <name type="scientific">Rhodococcus rhodochrous</name>
    <dbReference type="NCBI Taxonomy" id="1829"/>
    <lineage>
        <taxon>Bacteria</taxon>
        <taxon>Bacillati</taxon>
        <taxon>Actinomycetota</taxon>
        <taxon>Actinomycetes</taxon>
        <taxon>Mycobacteriales</taxon>
        <taxon>Nocardiaceae</taxon>
        <taxon>Rhodococcus</taxon>
    </lineage>
</organism>
<feature type="transmembrane region" description="Helical" evidence="1">
    <location>
        <begin position="7"/>
        <end position="32"/>
    </location>
</feature>
<keyword evidence="1" id="KW-1133">Transmembrane helix</keyword>
<keyword evidence="2" id="KW-0614">Plasmid</keyword>
<feature type="transmembrane region" description="Helical" evidence="1">
    <location>
        <begin position="56"/>
        <end position="81"/>
    </location>
</feature>
<dbReference type="RefSeq" id="WP_229582540.1">
    <property type="nucleotide sequence ID" value="NZ_CP083976.1"/>
</dbReference>
<keyword evidence="1" id="KW-0472">Membrane</keyword>
<dbReference type="EMBL" id="CP083976">
    <property type="protein sequence ID" value="UZF48514.1"/>
    <property type="molecule type" value="Genomic_DNA"/>
</dbReference>
<dbReference type="AlphaFoldDB" id="A0AA46X1P6"/>
<proteinExistence type="predicted"/>
<name>A0AA46X1P6_RHORH</name>
<protein>
    <submittedName>
        <fullName evidence="2">Uncharacterized protein</fullName>
    </submittedName>
</protein>
<evidence type="ECO:0000313" key="3">
    <source>
        <dbReference type="Proteomes" id="UP001162740"/>
    </source>
</evidence>
<keyword evidence="1" id="KW-0812">Transmembrane</keyword>
<accession>A0AA46X1P6</accession>